<gene>
    <name evidence="1" type="ordered locus">Clos_1952</name>
</gene>
<dbReference type="InterPro" id="IPR024209">
    <property type="entry name" value="CDIF630_02480-like"/>
</dbReference>
<evidence type="ECO:0000313" key="1">
    <source>
        <dbReference type="EMBL" id="ABW19490.1"/>
    </source>
</evidence>
<evidence type="ECO:0008006" key="3">
    <source>
        <dbReference type="Google" id="ProtNLM"/>
    </source>
</evidence>
<accession>A8MI58</accession>
<evidence type="ECO:0000313" key="2">
    <source>
        <dbReference type="Proteomes" id="UP000000269"/>
    </source>
</evidence>
<keyword evidence="2" id="KW-1185">Reference proteome</keyword>
<name>A8MI58_ALKOO</name>
<dbReference type="EMBL" id="CP000853">
    <property type="protein sequence ID" value="ABW19490.1"/>
    <property type="molecule type" value="Genomic_DNA"/>
</dbReference>
<protein>
    <recommendedName>
        <fullName evidence="3">DUF3787 domain-containing protein</fullName>
    </recommendedName>
</protein>
<sequence length="55" mass="6373">MPKNKIKAYEVSKPIENHETAAWANIDQLKEESRVPIPNETEVINAKKWVDANRK</sequence>
<dbReference type="RefSeq" id="WP_012159802.1">
    <property type="nucleotide sequence ID" value="NC_009922.1"/>
</dbReference>
<dbReference type="Pfam" id="PF12655">
    <property type="entry name" value="CDIF630_02480-like"/>
    <property type="match status" value="1"/>
</dbReference>
<organism evidence="1 2">
    <name type="scientific">Alkaliphilus oremlandii (strain OhILAs)</name>
    <name type="common">Clostridium oremlandii (strain OhILAs)</name>
    <dbReference type="NCBI Taxonomy" id="350688"/>
    <lineage>
        <taxon>Bacteria</taxon>
        <taxon>Bacillati</taxon>
        <taxon>Bacillota</taxon>
        <taxon>Clostridia</taxon>
        <taxon>Peptostreptococcales</taxon>
        <taxon>Natronincolaceae</taxon>
        <taxon>Alkaliphilus</taxon>
    </lineage>
</organism>
<dbReference type="AlphaFoldDB" id="A8MI58"/>
<dbReference type="STRING" id="350688.Clos_1952"/>
<reference evidence="2" key="1">
    <citation type="submission" date="2007-10" db="EMBL/GenBank/DDBJ databases">
        <title>Complete genome of Alkaliphilus oremlandii OhILAs.</title>
        <authorList>
            <person name="Copeland A."/>
            <person name="Lucas S."/>
            <person name="Lapidus A."/>
            <person name="Barry K."/>
            <person name="Detter J.C."/>
            <person name="Glavina del Rio T."/>
            <person name="Hammon N."/>
            <person name="Israni S."/>
            <person name="Dalin E."/>
            <person name="Tice H."/>
            <person name="Pitluck S."/>
            <person name="Chain P."/>
            <person name="Malfatti S."/>
            <person name="Shin M."/>
            <person name="Vergez L."/>
            <person name="Schmutz J."/>
            <person name="Larimer F."/>
            <person name="Land M."/>
            <person name="Hauser L."/>
            <person name="Kyrpides N."/>
            <person name="Mikhailova N."/>
            <person name="Stolz J.F."/>
            <person name="Dawson A."/>
            <person name="Fisher E."/>
            <person name="Crable B."/>
            <person name="Perera E."/>
            <person name="Lisak J."/>
            <person name="Ranganathan M."/>
            <person name="Basu P."/>
            <person name="Richardson P."/>
        </authorList>
    </citation>
    <scope>NUCLEOTIDE SEQUENCE [LARGE SCALE GENOMIC DNA]</scope>
    <source>
        <strain evidence="2">OhILAs</strain>
    </source>
</reference>
<dbReference type="OrthoDB" id="1708132at2"/>
<proteinExistence type="predicted"/>
<dbReference type="KEGG" id="aoe:Clos_1952"/>
<dbReference type="Proteomes" id="UP000000269">
    <property type="component" value="Chromosome"/>
</dbReference>
<dbReference type="HOGENOM" id="CLU_202393_0_0_9"/>